<dbReference type="SUPFAM" id="SSF143011">
    <property type="entry name" value="RelE-like"/>
    <property type="match status" value="1"/>
</dbReference>
<dbReference type="PANTHER" id="PTHR40266:SF2">
    <property type="entry name" value="TOXIN HIGB-1"/>
    <property type="match status" value="1"/>
</dbReference>
<dbReference type="EMBL" id="JAHCVK010000001">
    <property type="protein sequence ID" value="MBT0652402.1"/>
    <property type="molecule type" value="Genomic_DNA"/>
</dbReference>
<dbReference type="Proteomes" id="UP000756860">
    <property type="component" value="Unassembled WGS sequence"/>
</dbReference>
<evidence type="ECO:0000313" key="2">
    <source>
        <dbReference type="Proteomes" id="UP000756860"/>
    </source>
</evidence>
<dbReference type="InterPro" id="IPR035093">
    <property type="entry name" value="RelE/ParE_toxin_dom_sf"/>
</dbReference>
<organism evidence="1 2">
    <name type="scientific">Geomobilimonas luticola</name>
    <dbReference type="NCBI Taxonomy" id="1114878"/>
    <lineage>
        <taxon>Bacteria</taxon>
        <taxon>Pseudomonadati</taxon>
        <taxon>Thermodesulfobacteriota</taxon>
        <taxon>Desulfuromonadia</taxon>
        <taxon>Geobacterales</taxon>
        <taxon>Geobacteraceae</taxon>
        <taxon>Geomobilimonas</taxon>
    </lineage>
</organism>
<keyword evidence="2" id="KW-1185">Reference proteome</keyword>
<dbReference type="PANTHER" id="PTHR40266">
    <property type="entry name" value="TOXIN HIGB-1"/>
    <property type="match status" value="1"/>
</dbReference>
<comment type="caution">
    <text evidence="1">The sequence shown here is derived from an EMBL/GenBank/DDBJ whole genome shotgun (WGS) entry which is preliminary data.</text>
</comment>
<proteinExistence type="predicted"/>
<name>A0ABS5SAJ7_9BACT</name>
<protein>
    <submittedName>
        <fullName evidence="1">Type II toxin-antitoxin system RelE/ParE family toxin</fullName>
    </submittedName>
</protein>
<reference evidence="1 2" key="1">
    <citation type="submission" date="2021-05" db="EMBL/GenBank/DDBJ databases">
        <title>The draft genome of Geobacter luticola JCM 17780.</title>
        <authorList>
            <person name="Xu Z."/>
            <person name="Masuda Y."/>
            <person name="Itoh H."/>
            <person name="Senoo K."/>
        </authorList>
    </citation>
    <scope>NUCLEOTIDE SEQUENCE [LARGE SCALE GENOMIC DNA]</scope>
    <source>
        <strain evidence="1 2">JCM 17780</strain>
    </source>
</reference>
<dbReference type="RefSeq" id="WP_214174345.1">
    <property type="nucleotide sequence ID" value="NZ_JAHCVK010000001.1"/>
</dbReference>
<gene>
    <name evidence="1" type="ORF">KI810_04990</name>
</gene>
<evidence type="ECO:0000313" key="1">
    <source>
        <dbReference type="EMBL" id="MBT0652402.1"/>
    </source>
</evidence>
<sequence>MIKTFADKHTQQLYLTGKSRRLPADVTGRAVRRLEYIDLASSLDDLKVPPSNRLHPLKGDRTGQHSISINDQWRICFRWEDGDAFDVEITDYH</sequence>
<dbReference type="Gene3D" id="3.30.2310.20">
    <property type="entry name" value="RelE-like"/>
    <property type="match status" value="1"/>
</dbReference>
<dbReference type="InterPro" id="IPR007711">
    <property type="entry name" value="HigB-1"/>
</dbReference>
<accession>A0ABS5SAJ7</accession>
<dbReference type="Pfam" id="PF05015">
    <property type="entry name" value="HigB-like_toxin"/>
    <property type="match status" value="1"/>
</dbReference>